<evidence type="ECO:0000256" key="9">
    <source>
        <dbReference type="ARBA" id="ARBA00022840"/>
    </source>
</evidence>
<evidence type="ECO:0000256" key="4">
    <source>
        <dbReference type="ARBA" id="ARBA00022490"/>
    </source>
</evidence>
<protein>
    <recommendedName>
        <fullName evidence="14">Phosphoribosylformylglycinamidine synthase</fullName>
        <shortName evidence="14">FGAM synthase</shortName>
        <shortName evidence="14">FGAMS</shortName>
        <ecNumber evidence="14">6.3.5.3</ecNumber>
    </recommendedName>
    <alternativeName>
        <fullName evidence="14">Formylglycinamide ribonucleotide amidotransferase</fullName>
        <shortName evidence="14">FGAR amidotransferase</shortName>
        <shortName evidence="14">FGAR-AT</shortName>
    </alternativeName>
</protein>
<feature type="domain" description="Phosphoribosylformylglycinamidine synthase N-terminal" evidence="17">
    <location>
        <begin position="45"/>
        <end position="161"/>
    </location>
</feature>
<keyword evidence="11 14" id="KW-0315">Glutamine amidotransferase</keyword>
<feature type="binding site" evidence="14">
    <location>
        <position position="685"/>
    </location>
    <ligand>
        <name>Mg(2+)</name>
        <dbReference type="ChEBI" id="CHEBI:18420"/>
    </ligand>
</feature>
<dbReference type="FunFam" id="1.10.8.750:FF:000002">
    <property type="entry name" value="Phosphoribosylformylglycinamidine synthase"/>
    <property type="match status" value="1"/>
</dbReference>
<keyword evidence="7 14" id="KW-0547">Nucleotide-binding</keyword>
<keyword evidence="4 14" id="KW-0963">Cytoplasm</keyword>
<evidence type="ECO:0000256" key="8">
    <source>
        <dbReference type="ARBA" id="ARBA00022755"/>
    </source>
</evidence>
<dbReference type="EC" id="6.3.5.3" evidence="14"/>
<evidence type="ECO:0000259" key="16">
    <source>
        <dbReference type="Pfam" id="PF18072"/>
    </source>
</evidence>
<dbReference type="GO" id="GO:0046872">
    <property type="term" value="F:metal ion binding"/>
    <property type="evidence" value="ECO:0007669"/>
    <property type="project" value="UniProtKB-KW"/>
</dbReference>
<dbReference type="FunFam" id="3.90.650.10:FF:000024">
    <property type="entry name" value="Phosphoribosylformylglycinamidine synthase"/>
    <property type="match status" value="1"/>
</dbReference>
<feature type="binding site" evidence="14">
    <location>
        <position position="684"/>
    </location>
    <ligand>
        <name>ATP</name>
        <dbReference type="ChEBI" id="CHEBI:30616"/>
    </ligand>
</feature>
<dbReference type="HAMAP" id="MF_00419">
    <property type="entry name" value="PurL_1"/>
    <property type="match status" value="1"/>
</dbReference>
<keyword evidence="6 14" id="KW-0479">Metal-binding</keyword>
<evidence type="ECO:0000259" key="15">
    <source>
        <dbReference type="Pfam" id="PF02769"/>
    </source>
</evidence>
<comment type="subcellular location">
    <subcellularLocation>
        <location evidence="1 14">Cytoplasm</location>
    </subcellularLocation>
</comment>
<dbReference type="RefSeq" id="WP_171090002.1">
    <property type="nucleotide sequence ID" value="NZ_CP053069.1"/>
</dbReference>
<keyword evidence="20" id="KW-1185">Reference proteome</keyword>
<dbReference type="Gene3D" id="3.30.1330.10">
    <property type="entry name" value="PurM-like, N-terminal domain"/>
    <property type="match status" value="2"/>
</dbReference>
<dbReference type="NCBIfam" id="TIGR01735">
    <property type="entry name" value="FGAM_synt"/>
    <property type="match status" value="1"/>
</dbReference>
<evidence type="ECO:0000256" key="7">
    <source>
        <dbReference type="ARBA" id="ARBA00022741"/>
    </source>
</evidence>
<dbReference type="Gene3D" id="1.10.8.750">
    <property type="entry name" value="Phosphoribosylformylglycinamidine synthase, linker domain"/>
    <property type="match status" value="1"/>
</dbReference>
<organism evidence="19 20">
    <name type="scientific">Usitatibacter rugosus</name>
    <dbReference type="NCBI Taxonomy" id="2732067"/>
    <lineage>
        <taxon>Bacteria</taxon>
        <taxon>Pseudomonadati</taxon>
        <taxon>Pseudomonadota</taxon>
        <taxon>Betaproteobacteria</taxon>
        <taxon>Nitrosomonadales</taxon>
        <taxon>Usitatibacteraceae</taxon>
        <taxon>Usitatibacter</taxon>
    </lineage>
</organism>
<dbReference type="InterPro" id="IPR010918">
    <property type="entry name" value="PurM-like_C_dom"/>
</dbReference>
<keyword evidence="10 14" id="KW-0460">Magnesium</keyword>
<dbReference type="FunFam" id="3.30.1330.10:FF:000002">
    <property type="entry name" value="Phosphoribosylformylglycinamidine synthase"/>
    <property type="match status" value="1"/>
</dbReference>
<feature type="binding site" evidence="14">
    <location>
        <position position="724"/>
    </location>
    <ligand>
        <name>Mg(2+)</name>
        <dbReference type="ChEBI" id="CHEBI:18420"/>
    </ligand>
</feature>
<gene>
    <name evidence="14 19" type="primary">purL</name>
    <name evidence="19" type="ORF">DSM104443_00955</name>
</gene>
<dbReference type="FunFam" id="3.40.50.880:FF:000008">
    <property type="entry name" value="Phosphoribosylformylglycinamidine synthase"/>
    <property type="match status" value="1"/>
</dbReference>
<dbReference type="SUPFAM" id="SSF52317">
    <property type="entry name" value="Class I glutamine amidotransferase-like"/>
    <property type="match status" value="1"/>
</dbReference>
<feature type="domain" description="Phosphoribosylformylglycinamidine synthase linker" evidence="16">
    <location>
        <begin position="182"/>
        <end position="231"/>
    </location>
</feature>
<evidence type="ECO:0000256" key="6">
    <source>
        <dbReference type="ARBA" id="ARBA00022723"/>
    </source>
</evidence>
<dbReference type="Proteomes" id="UP000501534">
    <property type="component" value="Chromosome"/>
</dbReference>
<feature type="binding site" evidence="14">
    <location>
        <position position="728"/>
    </location>
    <ligand>
        <name>Mg(2+)</name>
        <dbReference type="ChEBI" id="CHEBI:18420"/>
    </ligand>
</feature>
<feature type="active site" description="Nucleophile" evidence="14">
    <location>
        <position position="1168"/>
    </location>
</feature>
<dbReference type="InterPro" id="IPR040707">
    <property type="entry name" value="FGAR-AT_N"/>
</dbReference>
<dbReference type="NCBIfam" id="NF003672">
    <property type="entry name" value="PRK05297.1"/>
    <property type="match status" value="1"/>
</dbReference>
<dbReference type="InterPro" id="IPR036676">
    <property type="entry name" value="PurM-like_C_sf"/>
</dbReference>
<dbReference type="PANTHER" id="PTHR10099:SF1">
    <property type="entry name" value="PHOSPHORIBOSYLFORMYLGLYCINAMIDINE SYNTHASE"/>
    <property type="match status" value="1"/>
</dbReference>
<name>A0A6M4GTR2_9PROT</name>
<comment type="subunit">
    <text evidence="14">Monomer.</text>
</comment>
<dbReference type="CDD" id="cd01740">
    <property type="entry name" value="GATase1_FGAR_AT"/>
    <property type="match status" value="1"/>
</dbReference>
<dbReference type="GO" id="GO:0005737">
    <property type="term" value="C:cytoplasm"/>
    <property type="evidence" value="ECO:0007669"/>
    <property type="project" value="UniProtKB-SubCell"/>
</dbReference>
<dbReference type="InterPro" id="IPR041609">
    <property type="entry name" value="PurL_linker"/>
</dbReference>
<dbReference type="SUPFAM" id="SSF82697">
    <property type="entry name" value="PurS-like"/>
    <property type="match status" value="1"/>
</dbReference>
<evidence type="ECO:0000256" key="11">
    <source>
        <dbReference type="ARBA" id="ARBA00022962"/>
    </source>
</evidence>
<feature type="binding site" evidence="14">
    <location>
        <position position="896"/>
    </location>
    <ligand>
        <name>ATP</name>
        <dbReference type="ChEBI" id="CHEBI:30616"/>
    </ligand>
</feature>
<dbReference type="KEGG" id="uru:DSM104443_00955"/>
<dbReference type="GO" id="GO:0006189">
    <property type="term" value="P:'de novo' IMP biosynthetic process"/>
    <property type="evidence" value="ECO:0007669"/>
    <property type="project" value="UniProtKB-UniRule"/>
</dbReference>
<comment type="catalytic activity">
    <reaction evidence="12 14">
        <text>N(2)-formyl-N(1)-(5-phospho-beta-D-ribosyl)glycinamide + L-glutamine + ATP + H2O = 2-formamido-N(1)-(5-O-phospho-beta-D-ribosyl)acetamidine + L-glutamate + ADP + phosphate + H(+)</text>
        <dbReference type="Rhea" id="RHEA:17129"/>
        <dbReference type="ChEBI" id="CHEBI:15377"/>
        <dbReference type="ChEBI" id="CHEBI:15378"/>
        <dbReference type="ChEBI" id="CHEBI:29985"/>
        <dbReference type="ChEBI" id="CHEBI:30616"/>
        <dbReference type="ChEBI" id="CHEBI:43474"/>
        <dbReference type="ChEBI" id="CHEBI:58359"/>
        <dbReference type="ChEBI" id="CHEBI:147286"/>
        <dbReference type="ChEBI" id="CHEBI:147287"/>
        <dbReference type="ChEBI" id="CHEBI:456216"/>
        <dbReference type="EC" id="6.3.5.3"/>
    </reaction>
</comment>
<keyword evidence="9 14" id="KW-0067">ATP-binding</keyword>
<feature type="domain" description="PurM-like C-terminal" evidence="15">
    <location>
        <begin position="843"/>
        <end position="1001"/>
    </location>
</feature>
<feature type="domain" description="PurM-like C-terminal" evidence="15">
    <location>
        <begin position="444"/>
        <end position="594"/>
    </location>
</feature>
<evidence type="ECO:0000256" key="13">
    <source>
        <dbReference type="ARBA" id="ARBA00057317"/>
    </source>
</evidence>
<dbReference type="EMBL" id="CP053069">
    <property type="protein sequence ID" value="QJR09904.1"/>
    <property type="molecule type" value="Genomic_DNA"/>
</dbReference>
<dbReference type="Pfam" id="PF22689">
    <property type="entry name" value="FGAR-AT_PurM_N-like"/>
    <property type="match status" value="1"/>
</dbReference>
<feature type="domain" description="FGAR-AT PurM N-terminal-like" evidence="18">
    <location>
        <begin position="654"/>
        <end position="815"/>
    </location>
</feature>
<evidence type="ECO:0000313" key="19">
    <source>
        <dbReference type="EMBL" id="QJR09904.1"/>
    </source>
</evidence>
<comment type="caution">
    <text evidence="14">Lacks conserved residue(s) required for the propagation of feature annotation.</text>
</comment>
<comment type="pathway">
    <text evidence="2 14">Purine metabolism; IMP biosynthesis via de novo pathway; 5-amino-1-(5-phospho-D-ribosyl)imidazole from N(2)-formyl-N(1)-(5-phospho-D-ribosyl)glycinamide: step 1/2.</text>
</comment>
<dbReference type="InterPro" id="IPR036921">
    <property type="entry name" value="PurM-like_N_sf"/>
</dbReference>
<evidence type="ECO:0000313" key="20">
    <source>
        <dbReference type="Proteomes" id="UP000501534"/>
    </source>
</evidence>
<dbReference type="Pfam" id="PF18072">
    <property type="entry name" value="FGAR-AT_linker"/>
    <property type="match status" value="1"/>
</dbReference>
<dbReference type="PANTHER" id="PTHR10099">
    <property type="entry name" value="PHOSPHORIBOSYLFORMYLGLYCINAMIDINE SYNTHASE"/>
    <property type="match status" value="1"/>
</dbReference>
<dbReference type="InterPro" id="IPR036604">
    <property type="entry name" value="PurS-like_sf"/>
</dbReference>
<dbReference type="UniPathway" id="UPA00074">
    <property type="reaction ID" value="UER00128"/>
</dbReference>
<dbReference type="SUPFAM" id="SSF56042">
    <property type="entry name" value="PurM C-terminal domain-like"/>
    <property type="match status" value="2"/>
</dbReference>
<reference evidence="19 20" key="1">
    <citation type="submission" date="2020-04" db="EMBL/GenBank/DDBJ databases">
        <title>Usitatibacter rugosus gen. nov., sp. nov. and Usitatibacter palustris sp. nov., novel members of Usitatibacteraceae fam. nov. within the order Nitrosomonadales isolated from soil.</title>
        <authorList>
            <person name="Huber K.J."/>
            <person name="Neumann-Schaal M."/>
            <person name="Geppert A."/>
            <person name="Luckner M."/>
            <person name="Wanner G."/>
            <person name="Overmann J."/>
        </authorList>
    </citation>
    <scope>NUCLEOTIDE SEQUENCE [LARGE SCALE GENOMIC DNA]</scope>
    <source>
        <strain evidence="19 20">0125_3</strain>
    </source>
</reference>
<evidence type="ECO:0000256" key="3">
    <source>
        <dbReference type="ARBA" id="ARBA00008608"/>
    </source>
</evidence>
<dbReference type="GO" id="GO:0005524">
    <property type="term" value="F:ATP binding"/>
    <property type="evidence" value="ECO:0007669"/>
    <property type="project" value="UniProtKB-UniRule"/>
</dbReference>
<evidence type="ECO:0000259" key="17">
    <source>
        <dbReference type="Pfam" id="PF18076"/>
    </source>
</evidence>
<evidence type="ECO:0000256" key="10">
    <source>
        <dbReference type="ARBA" id="ARBA00022842"/>
    </source>
</evidence>
<evidence type="ECO:0000256" key="1">
    <source>
        <dbReference type="ARBA" id="ARBA00004496"/>
    </source>
</evidence>
<evidence type="ECO:0000256" key="14">
    <source>
        <dbReference type="HAMAP-Rule" id="MF_00419"/>
    </source>
</evidence>
<dbReference type="Pfam" id="PF02769">
    <property type="entry name" value="AIRS_C"/>
    <property type="match status" value="2"/>
</dbReference>
<dbReference type="SMART" id="SM01211">
    <property type="entry name" value="GATase_5"/>
    <property type="match status" value="1"/>
</dbReference>
<dbReference type="CDD" id="cd02204">
    <property type="entry name" value="PurL_repeat2"/>
    <property type="match status" value="1"/>
</dbReference>
<dbReference type="InterPro" id="IPR010073">
    <property type="entry name" value="PurL_large"/>
</dbReference>
<dbReference type="InterPro" id="IPR029062">
    <property type="entry name" value="Class_I_gatase-like"/>
</dbReference>
<comment type="function">
    <text evidence="13 14">Phosphoribosylformylglycinamidine synthase involved in the purines biosynthetic pathway. Catalyzes the ATP-dependent conversion of formylglycinamide ribonucleotide (FGAR) and glutamine to yield formylglycinamidine ribonucleotide (FGAM) and glutamate.</text>
</comment>
<dbReference type="SUPFAM" id="SSF109736">
    <property type="entry name" value="FGAM synthase PurL, linker domain"/>
    <property type="match status" value="1"/>
</dbReference>
<sequence length="1326" mass="143987">MNPHDAPLRPVVTLPGAVALSPFRVEKLLASLDPRLGAAVELDTRFIHFVSCNAALDAAEMRVLQRLLVYGTAAKAEPKGELRLVLPRFGTVSPWSSKATDIARNCALSKIERIERGVAYYFRAKDGKPLRDKAFEGLIPAIHDRMTETVVEHLEDAQRLFEQHAPQPMATVDIVGGGYAALERANAEMGLALAPDEIDYLVDNFTAMGRNPTDVELMMFAQANSEHCRHKIFNASWTVDGEAKDKSLFQMIRNTHQESPRGTVIAYSDNSAVMEGAEIDRYYPDASGAWKYNTDTTHILMKVETHNHPTAIAPHPGAGTGAGGEIRDEGATGIGGKPKAGLVGFSVSNLRIPGAVQPWEVDYGKPGRIASALQIMIDGPIGGASYNNEFGRPALAGYFRTYEQRVGNEVRGYHKPIMLAGGYGNISAKHTAKHALNGNTLFIQLGGPGFLIGLGGGAASSMASGQNTEALDFDSVQRANAELERRCQEVIDACWQMGDANPILAVHDVGAGGLSNAFPELAHGGGVGAKFNLRTVPIEEPGMTPMQIWSNEAQERYVLAIDQSRLADFKRMCERERCPFEVVGQATQEHQLIVDDPLQSSRPVDMQLEVLLGKPPRMHRDVASIERKGTAVSIGKIDLKDAAYRVLRLPTVADKTFLISIGDRTVGGFSVRDQMVGPWQVPVADCAVTAMGYTTFRGEAMAIGERTPVALIDGPASGRMAVGEAITNIAAAPIHELGDVKLSANWMCAAGHPGEDAALFETVRAVGMELCPQLGIAIPVGKDSMSMKTAWRDSASGEDKSVTAPLSLVISAFAPVTDVRGSLTPQLRYDLGETELILIDLGGGRNRLGASALAQVFGEIGHEAPDLDHPAKLKGFFDAIQKLNAADRILAYHDRSDGGLFATVCEMAFTSRGGVTMYLDALAMDQAGLDVDGHERQSDVLAGNLQERLLGILFSEELGAVIQVRKDDRATVMHALREAGLSRDTHVIGHPNRDSKVRVVVNGKALLDESRIDLHRAWSEVTHHIQRLRDNPVCADQEYDRLLDGSDPGLHAKLTFEPAEDIAAPFIKTGARPKVAVLREQGVNGQMEMAAAFDRAGFAPFDVHMSDIIAGRVKLSDFKGFAACGGFSYGDVLGAGEGWAKSILFNSRARDEFEAFFKRGDSFAIGACNGCQMMSNLKEIIPGAQNWPHFERNVSEQYEARLAMVEVQKSPSVFFAGMEGSRLPIVIAHGEGQAVFADKAQMDAAQYLVSLRFVDNRGKVTETYPYNANGSPQGITGITTPDGRFTIFMPHPERVFRSVLFSWKPEGWPEESPWMRMFRNARKWIG</sequence>
<dbReference type="Pfam" id="PF13507">
    <property type="entry name" value="GATase_5"/>
    <property type="match status" value="1"/>
</dbReference>
<dbReference type="FunFam" id="3.30.1330.10:FF:000005">
    <property type="entry name" value="Phosphoribosylformylglycinamidine synthase"/>
    <property type="match status" value="1"/>
</dbReference>
<proteinExistence type="inferred from homology"/>
<dbReference type="Gene3D" id="3.40.50.880">
    <property type="match status" value="1"/>
</dbReference>
<keyword evidence="8 14" id="KW-0658">Purine biosynthesis</keyword>
<dbReference type="Pfam" id="PF18076">
    <property type="entry name" value="FGAR-AT_N"/>
    <property type="match status" value="1"/>
</dbReference>
<keyword evidence="5 14" id="KW-0436">Ligase</keyword>
<evidence type="ECO:0000256" key="12">
    <source>
        <dbReference type="ARBA" id="ARBA00052585"/>
    </source>
</evidence>
<accession>A0A6M4GTR2</accession>
<feature type="active site" evidence="14">
    <location>
        <position position="1293"/>
    </location>
</feature>
<evidence type="ECO:0000256" key="2">
    <source>
        <dbReference type="ARBA" id="ARBA00004920"/>
    </source>
</evidence>
<feature type="binding site" evidence="14">
    <location>
        <position position="894"/>
    </location>
    <ligand>
        <name>Mg(2+)</name>
        <dbReference type="ChEBI" id="CHEBI:18420"/>
    </ligand>
</feature>
<dbReference type="InterPro" id="IPR055181">
    <property type="entry name" value="FGAR-AT_PurM_N-like"/>
</dbReference>
<dbReference type="GO" id="GO:0004642">
    <property type="term" value="F:phosphoribosylformylglycinamidine synthase activity"/>
    <property type="evidence" value="ECO:0007669"/>
    <property type="project" value="UniProtKB-UniRule"/>
</dbReference>
<dbReference type="SUPFAM" id="SSF55326">
    <property type="entry name" value="PurM N-terminal domain-like"/>
    <property type="match status" value="2"/>
</dbReference>
<evidence type="ECO:0000259" key="18">
    <source>
        <dbReference type="Pfam" id="PF22689"/>
    </source>
</evidence>
<dbReference type="CDD" id="cd02203">
    <property type="entry name" value="PurL_repeat1"/>
    <property type="match status" value="1"/>
</dbReference>
<evidence type="ECO:0000256" key="5">
    <source>
        <dbReference type="ARBA" id="ARBA00022598"/>
    </source>
</evidence>
<dbReference type="Gene3D" id="3.90.650.10">
    <property type="entry name" value="PurM-like C-terminal domain"/>
    <property type="match status" value="2"/>
</dbReference>
<dbReference type="PROSITE" id="PS51273">
    <property type="entry name" value="GATASE_TYPE_1"/>
    <property type="match status" value="1"/>
</dbReference>
<comment type="similarity">
    <text evidence="3 14">In the N-terminal section; belongs to the FGAMS family.</text>
</comment>
<feature type="active site" evidence="14">
    <location>
        <position position="1291"/>
    </location>
</feature>